<dbReference type="InterPro" id="IPR018485">
    <property type="entry name" value="FGGY_C"/>
</dbReference>
<dbReference type="OrthoDB" id="9805576at2"/>
<feature type="domain" description="Carbohydrate kinase FGGY C-terminal" evidence="9">
    <location>
        <begin position="248"/>
        <end position="430"/>
    </location>
</feature>
<name>A0A1H8GKN7_9RHOB</name>
<dbReference type="GO" id="GO:0005998">
    <property type="term" value="P:xylulose catabolic process"/>
    <property type="evidence" value="ECO:0007669"/>
    <property type="project" value="UniProtKB-UniRule"/>
</dbReference>
<comment type="similarity">
    <text evidence="1 6 7">Belongs to the FGGY kinase family.</text>
</comment>
<dbReference type="PIRSF" id="PIRSF000538">
    <property type="entry name" value="GlpK"/>
    <property type="match status" value="1"/>
</dbReference>
<proteinExistence type="inferred from homology"/>
<keyword evidence="3 6" id="KW-0547">Nucleotide-binding</keyword>
<dbReference type="InterPro" id="IPR006000">
    <property type="entry name" value="Xylulokinase"/>
</dbReference>
<dbReference type="Pfam" id="PF02782">
    <property type="entry name" value="FGGY_C"/>
    <property type="match status" value="1"/>
</dbReference>
<evidence type="ECO:0000256" key="1">
    <source>
        <dbReference type="ARBA" id="ARBA00009156"/>
    </source>
</evidence>
<dbReference type="EMBL" id="FOCM01000004">
    <property type="protein sequence ID" value="SEN43868.1"/>
    <property type="molecule type" value="Genomic_DNA"/>
</dbReference>
<keyword evidence="6 7" id="KW-0119">Carbohydrate metabolism</keyword>
<feature type="active site" description="Proton acceptor" evidence="6">
    <location>
        <position position="231"/>
    </location>
</feature>
<evidence type="ECO:0000256" key="5">
    <source>
        <dbReference type="ARBA" id="ARBA00022840"/>
    </source>
</evidence>
<dbReference type="InterPro" id="IPR018484">
    <property type="entry name" value="FGGY_N"/>
</dbReference>
<reference evidence="11" key="1">
    <citation type="submission" date="2016-10" db="EMBL/GenBank/DDBJ databases">
        <authorList>
            <person name="Varghese N."/>
            <person name="Submissions S."/>
        </authorList>
    </citation>
    <scope>NUCLEOTIDE SEQUENCE [LARGE SCALE GENOMIC DNA]</scope>
    <source>
        <strain evidence="11">DSM 26893</strain>
    </source>
</reference>
<dbReference type="Proteomes" id="UP000199372">
    <property type="component" value="Unassembled WGS sequence"/>
</dbReference>
<keyword evidence="2 6" id="KW-0808">Transferase</keyword>
<evidence type="ECO:0000256" key="2">
    <source>
        <dbReference type="ARBA" id="ARBA00022679"/>
    </source>
</evidence>
<keyword evidence="5 6" id="KW-0067">ATP-binding</keyword>
<comment type="function">
    <text evidence="6">Catalyzes the phosphorylation of D-xylulose to D-xylulose 5-phosphate.</text>
</comment>
<evidence type="ECO:0000256" key="6">
    <source>
        <dbReference type="HAMAP-Rule" id="MF_02220"/>
    </source>
</evidence>
<dbReference type="NCBIfam" id="TIGR01312">
    <property type="entry name" value="XylB"/>
    <property type="match status" value="1"/>
</dbReference>
<protein>
    <recommendedName>
        <fullName evidence="6 7">Xylulose kinase</fullName>
        <shortName evidence="6 7">Xylulokinase</shortName>
        <ecNumber evidence="6 7">2.7.1.17</ecNumber>
    </recommendedName>
</protein>
<feature type="domain" description="Carbohydrate kinase FGGY N-terminal" evidence="8">
    <location>
        <begin position="1"/>
        <end position="237"/>
    </location>
</feature>
<evidence type="ECO:0000313" key="11">
    <source>
        <dbReference type="Proteomes" id="UP000199372"/>
    </source>
</evidence>
<dbReference type="PANTHER" id="PTHR43095">
    <property type="entry name" value="SUGAR KINASE"/>
    <property type="match status" value="1"/>
</dbReference>
<evidence type="ECO:0000256" key="7">
    <source>
        <dbReference type="RuleBase" id="RU364073"/>
    </source>
</evidence>
<evidence type="ECO:0000313" key="10">
    <source>
        <dbReference type="EMBL" id="SEN43868.1"/>
    </source>
</evidence>
<dbReference type="RefSeq" id="WP_091845344.1">
    <property type="nucleotide sequence ID" value="NZ_FOCM01000004.1"/>
</dbReference>
<keyword evidence="11" id="KW-1185">Reference proteome</keyword>
<feature type="binding site" evidence="6">
    <location>
        <begin position="74"/>
        <end position="75"/>
    </location>
    <ligand>
        <name>substrate</name>
    </ligand>
</feature>
<dbReference type="InterPro" id="IPR043129">
    <property type="entry name" value="ATPase_NBD"/>
</dbReference>
<organism evidence="10 11">
    <name type="scientific">Palleronia pelagia</name>
    <dbReference type="NCBI Taxonomy" id="387096"/>
    <lineage>
        <taxon>Bacteria</taxon>
        <taxon>Pseudomonadati</taxon>
        <taxon>Pseudomonadota</taxon>
        <taxon>Alphaproteobacteria</taxon>
        <taxon>Rhodobacterales</taxon>
        <taxon>Roseobacteraceae</taxon>
        <taxon>Palleronia</taxon>
    </lineage>
</organism>
<dbReference type="AlphaFoldDB" id="A0A1H8GKN7"/>
<dbReference type="HAMAP" id="MF_02220">
    <property type="entry name" value="XylB"/>
    <property type="match status" value="1"/>
</dbReference>
<gene>
    <name evidence="6 7" type="primary">xylB</name>
    <name evidence="10" type="ORF">SAMN04488011_10496</name>
</gene>
<evidence type="ECO:0000259" key="9">
    <source>
        <dbReference type="Pfam" id="PF02782"/>
    </source>
</evidence>
<feature type="site" description="Important for activity" evidence="6">
    <location>
        <position position="6"/>
    </location>
</feature>
<evidence type="ECO:0000259" key="8">
    <source>
        <dbReference type="Pfam" id="PF00370"/>
    </source>
</evidence>
<dbReference type="InterPro" id="IPR000577">
    <property type="entry name" value="Carb_kinase_FGGY"/>
</dbReference>
<keyword evidence="6 7" id="KW-0859">Xylose metabolism</keyword>
<dbReference type="GO" id="GO:0004856">
    <property type="term" value="F:D-xylulokinase activity"/>
    <property type="evidence" value="ECO:0007669"/>
    <property type="project" value="UniProtKB-UniRule"/>
</dbReference>
<accession>A0A1H8GKN7</accession>
<comment type="catalytic activity">
    <reaction evidence="6 7">
        <text>D-xylulose + ATP = D-xylulose 5-phosphate + ADP + H(+)</text>
        <dbReference type="Rhea" id="RHEA:10964"/>
        <dbReference type="ChEBI" id="CHEBI:15378"/>
        <dbReference type="ChEBI" id="CHEBI:17140"/>
        <dbReference type="ChEBI" id="CHEBI:30616"/>
        <dbReference type="ChEBI" id="CHEBI:57737"/>
        <dbReference type="ChEBI" id="CHEBI:456216"/>
        <dbReference type="EC" id="2.7.1.17"/>
    </reaction>
</comment>
<dbReference type="GO" id="GO:0042732">
    <property type="term" value="P:D-xylose metabolic process"/>
    <property type="evidence" value="ECO:0007669"/>
    <property type="project" value="UniProtKB-KW"/>
</dbReference>
<dbReference type="GO" id="GO:0005524">
    <property type="term" value="F:ATP binding"/>
    <property type="evidence" value="ECO:0007669"/>
    <property type="project" value="UniProtKB-UniRule"/>
</dbReference>
<dbReference type="EC" id="2.7.1.17" evidence="6 7"/>
<evidence type="ECO:0000256" key="3">
    <source>
        <dbReference type="ARBA" id="ARBA00022741"/>
    </source>
</evidence>
<dbReference type="CDD" id="cd07808">
    <property type="entry name" value="ASKHA_NBD_FGGY_EcXK-like"/>
    <property type="match status" value="1"/>
</dbReference>
<dbReference type="Gene3D" id="3.30.420.40">
    <property type="match status" value="2"/>
</dbReference>
<dbReference type="PANTHER" id="PTHR43095:SF6">
    <property type="entry name" value="XYLULOSE KINASE"/>
    <property type="match status" value="1"/>
</dbReference>
<dbReference type="SUPFAM" id="SSF53067">
    <property type="entry name" value="Actin-like ATPase domain"/>
    <property type="match status" value="2"/>
</dbReference>
<sequence>MHLGIDIGTSAVKLAVMRDGRVIEQSSAELSVASPRPGWSEQDPEAWWTAIGAAARNLSTDLGGVTGVGLSGQMHGAVVLDAEHRPLRPAILWNDSRAVAECKTLSERVPAIGQIAGVPPLPGFTAPKLLWLAAEEPGLYARIAHLLLPKDYVALRLTGECATDMSDAAGALLLDEAARDWSGDIVAAAGIDPGWLPRLLEGTEIAGSVTPEAAAHTGLPAGCPVVIGGGDTAVGAVAVGAVEPGRAVLSLGTSGQIFLAGDRYAPNPGATLHAFAHAVPGRWYQMAAMLNGGRPLAWIAGQLNLGVPDTLALAATADPGRVPLFLPYLTGERSPHADPHIRAAFYGLEDSTDRAAIARAVIEAIAFSFADGAASFAGALDDVPQLLTLGGGARGDLVVQTICDATGLTLARAEGAAAGPALGAAKLAAVGTGAMTFADLSRSPGAGDIFTPQDSPDLAARLARYRALYRALRPLAAAGDI</sequence>
<keyword evidence="4 6" id="KW-0418">Kinase</keyword>
<dbReference type="InterPro" id="IPR050406">
    <property type="entry name" value="FGGY_Carb_Kinase"/>
</dbReference>
<evidence type="ECO:0000256" key="4">
    <source>
        <dbReference type="ARBA" id="ARBA00022777"/>
    </source>
</evidence>
<dbReference type="Pfam" id="PF00370">
    <property type="entry name" value="FGGY_N"/>
    <property type="match status" value="1"/>
</dbReference>